<dbReference type="RefSeq" id="WP_370720006.1">
    <property type="nucleotide sequence ID" value="NZ_JBGGTQ010000007.1"/>
</dbReference>
<organism evidence="3 4">
    <name type="scientific">Kineococcus mangrovi</name>
    <dbReference type="NCBI Taxonomy" id="1660183"/>
    <lineage>
        <taxon>Bacteria</taxon>
        <taxon>Bacillati</taxon>
        <taxon>Actinomycetota</taxon>
        <taxon>Actinomycetes</taxon>
        <taxon>Kineosporiales</taxon>
        <taxon>Kineosporiaceae</taxon>
        <taxon>Kineococcus</taxon>
    </lineage>
</organism>
<feature type="region of interest" description="Disordered" evidence="1">
    <location>
        <begin position="84"/>
        <end position="143"/>
    </location>
</feature>
<proteinExistence type="predicted"/>
<dbReference type="InterPro" id="IPR048667">
    <property type="entry name" value="Imm5-like"/>
</dbReference>
<accession>A0ABV4I8F9</accession>
<gene>
    <name evidence="3" type="ORF">AB2L28_15055</name>
</gene>
<evidence type="ECO:0000313" key="3">
    <source>
        <dbReference type="EMBL" id="MEZ0493556.1"/>
    </source>
</evidence>
<sequence>MPLFEHAHPEDTRLREGISGALRFAAGQLSIGAARTLAFGCHAAARRSADEAARAVARACGHAVAVADVGGHARNVPTDVLEALRADGAPAQTSPWKTPGDDAASPRPWCPTSTRPESSPRALVPSTRPAEVESPEPGPCETT</sequence>
<evidence type="ECO:0000313" key="4">
    <source>
        <dbReference type="Proteomes" id="UP001566476"/>
    </source>
</evidence>
<reference evidence="3 4" key="1">
    <citation type="submission" date="2024-07" db="EMBL/GenBank/DDBJ databases">
        <authorList>
            <person name="Thanompreechachai J."/>
            <person name="Duangmal K."/>
        </authorList>
    </citation>
    <scope>NUCLEOTIDE SEQUENCE [LARGE SCALE GENOMIC DNA]</scope>
    <source>
        <strain evidence="3 4">TBRC 1896</strain>
    </source>
</reference>
<protein>
    <submittedName>
        <fullName evidence="3">Immunity protein</fullName>
    </submittedName>
</protein>
<name>A0ABV4I8F9_9ACTN</name>
<keyword evidence="4" id="KW-1185">Reference proteome</keyword>
<dbReference type="Pfam" id="PF21805">
    <property type="entry name" value="Imm5_like"/>
    <property type="match status" value="1"/>
</dbReference>
<evidence type="ECO:0000259" key="2">
    <source>
        <dbReference type="Pfam" id="PF21805"/>
    </source>
</evidence>
<comment type="caution">
    <text evidence="3">The sequence shown here is derived from an EMBL/GenBank/DDBJ whole genome shotgun (WGS) entry which is preliminary data.</text>
</comment>
<feature type="domain" description="Imm-5-like" evidence="2">
    <location>
        <begin position="2"/>
        <end position="80"/>
    </location>
</feature>
<dbReference type="EMBL" id="JBGGTQ010000007">
    <property type="protein sequence ID" value="MEZ0493556.1"/>
    <property type="molecule type" value="Genomic_DNA"/>
</dbReference>
<dbReference type="Proteomes" id="UP001566476">
    <property type="component" value="Unassembled WGS sequence"/>
</dbReference>
<evidence type="ECO:0000256" key="1">
    <source>
        <dbReference type="SAM" id="MobiDB-lite"/>
    </source>
</evidence>